<gene>
    <name evidence="1" type="ORF">TCIL3000_6_3610</name>
</gene>
<organism evidence="1">
    <name type="scientific">Trypanosoma congolense (strain IL3000)</name>
    <dbReference type="NCBI Taxonomy" id="1068625"/>
    <lineage>
        <taxon>Eukaryota</taxon>
        <taxon>Discoba</taxon>
        <taxon>Euglenozoa</taxon>
        <taxon>Kinetoplastea</taxon>
        <taxon>Metakinetoplastina</taxon>
        <taxon>Trypanosomatida</taxon>
        <taxon>Trypanosomatidae</taxon>
        <taxon>Trypanosoma</taxon>
        <taxon>Nannomonas</taxon>
    </lineage>
</organism>
<sequence>MPVCPGLCGELAVTPLRVFLGSLPALPVDERLRRHLQPVYAWYSSRKRVKEQANEFIEIDLASCDMELLLRYSHVYYVRRQLFDESIEKQMTMLDTGKAPKMAEPSLLQCLAECNASIADRLQNEIKQMAVVKKGACVPGRRELSPTSPLEVYDFPCMMRLLEEDASAIDDVEMKARAYFPRGLVESKLQHLTHHLLGSSAKPALDKKEVKLFNRMIPPDYTKVGSVEKLRPFDVTAFFRFYGERINNVNTENYFKRSLWGHMYRKFATTPSYLAGISNYWAHHSGLDASFAAPAISPELATAACAQQSHFPALKLRTQFAYTSPESARQLWRTDAVIPLMRLFPLMGAWAAEDLAAGLVADAFWTQLSLSEEENLLQDSVLRNVRQFVDDMGDMYQSNKDGVLKRVVDSCKLVIPPLTAEERHVTSPQRDGKAIEGSEA</sequence>
<evidence type="ECO:0000313" key="1">
    <source>
        <dbReference type="EMBL" id="CCC91109.1"/>
    </source>
</evidence>
<accession>G0UNZ8</accession>
<reference evidence="1" key="1">
    <citation type="journal article" date="2012" name="Proc. Natl. Acad. Sci. U.S.A.">
        <title>Antigenic diversity is generated by distinct evolutionary mechanisms in African trypanosome species.</title>
        <authorList>
            <person name="Jackson A.P."/>
            <person name="Berry A."/>
            <person name="Aslett M."/>
            <person name="Allison H.C."/>
            <person name="Burton P."/>
            <person name="Vavrova-Anderson J."/>
            <person name="Brown R."/>
            <person name="Browne H."/>
            <person name="Corton N."/>
            <person name="Hauser H."/>
            <person name="Gamble J."/>
            <person name="Gilderthorp R."/>
            <person name="Marcello L."/>
            <person name="McQuillan J."/>
            <person name="Otto T.D."/>
            <person name="Quail M.A."/>
            <person name="Sanders M.J."/>
            <person name="van Tonder A."/>
            <person name="Ginger M.L."/>
            <person name="Field M.C."/>
            <person name="Barry J.D."/>
            <person name="Hertz-Fowler C."/>
            <person name="Berriman M."/>
        </authorList>
    </citation>
    <scope>NUCLEOTIDE SEQUENCE</scope>
    <source>
        <strain evidence="1">IL3000</strain>
    </source>
</reference>
<dbReference type="VEuPathDB" id="TriTrypDB:TcIL3000_6_3610"/>
<protein>
    <submittedName>
        <fullName evidence="1">Uncharacterized protein TCIL3000_6_3610</fullName>
    </submittedName>
</protein>
<proteinExistence type="predicted"/>
<dbReference type="EMBL" id="HE575319">
    <property type="protein sequence ID" value="CCC91109.1"/>
    <property type="molecule type" value="Genomic_DNA"/>
</dbReference>
<dbReference type="AlphaFoldDB" id="G0UNZ8"/>
<name>G0UNZ8_TRYCI</name>